<keyword evidence="2" id="KW-1185">Reference proteome</keyword>
<sequence length="142" mass="15959">MTAKDTHYSKPHSVQVEAMAGYSIAPSDIAQVLGIDVERLKADYPSQLDGGQIKANARVAESLYRKATGEGREAVTAAIFWLKTRARWKETSVQEYAAQLSFIRSTRKHRRPWKGQEPRGRSIGQSRIFVEIKCLDLLVEAL</sequence>
<gene>
    <name evidence="1" type="ORF">CIT26_11015</name>
</gene>
<dbReference type="AlphaFoldDB" id="A0A271LNR6"/>
<organism evidence="1 2">
    <name type="scientific">Mesorhizobium temperatum</name>
    <dbReference type="NCBI Taxonomy" id="241416"/>
    <lineage>
        <taxon>Bacteria</taxon>
        <taxon>Pseudomonadati</taxon>
        <taxon>Pseudomonadota</taxon>
        <taxon>Alphaproteobacteria</taxon>
        <taxon>Hyphomicrobiales</taxon>
        <taxon>Phyllobacteriaceae</taxon>
        <taxon>Mesorhizobium</taxon>
    </lineage>
</organism>
<accession>A0A271LNR6</accession>
<name>A0A271LNR6_9HYPH</name>
<dbReference type="OrthoDB" id="8966809at2"/>
<proteinExistence type="predicted"/>
<dbReference type="EMBL" id="NPKJ01000039">
    <property type="protein sequence ID" value="PAQ09802.1"/>
    <property type="molecule type" value="Genomic_DNA"/>
</dbReference>
<protein>
    <submittedName>
        <fullName evidence="1">Uncharacterized protein</fullName>
    </submittedName>
</protein>
<dbReference type="Proteomes" id="UP000216442">
    <property type="component" value="Unassembled WGS sequence"/>
</dbReference>
<evidence type="ECO:0000313" key="1">
    <source>
        <dbReference type="EMBL" id="PAQ09802.1"/>
    </source>
</evidence>
<comment type="caution">
    <text evidence="1">The sequence shown here is derived from an EMBL/GenBank/DDBJ whole genome shotgun (WGS) entry which is preliminary data.</text>
</comment>
<evidence type="ECO:0000313" key="2">
    <source>
        <dbReference type="Proteomes" id="UP000216442"/>
    </source>
</evidence>
<reference evidence="1 2" key="1">
    <citation type="submission" date="2017-08" db="EMBL/GenBank/DDBJ databases">
        <title>Mesorhizobium wenxinae sp. nov., a novel rhizobial species isolated from root nodules of chickpea (Cicer arietinum L.).</title>
        <authorList>
            <person name="Zhang J."/>
        </authorList>
    </citation>
    <scope>NUCLEOTIDE SEQUENCE [LARGE SCALE GENOMIC DNA]</scope>
    <source>
        <strain evidence="1 2">SDW018</strain>
    </source>
</reference>
<dbReference type="RefSeq" id="WP_095492609.1">
    <property type="nucleotide sequence ID" value="NZ_NPKJ01000039.1"/>
</dbReference>